<feature type="compositionally biased region" description="Basic residues" evidence="2">
    <location>
        <begin position="1"/>
        <end position="17"/>
    </location>
</feature>
<dbReference type="EMBL" id="JAUKUA010000010">
    <property type="protein sequence ID" value="KAK0701325.1"/>
    <property type="molecule type" value="Genomic_DNA"/>
</dbReference>
<keyword evidence="1" id="KW-0175">Coiled coil</keyword>
<feature type="coiled-coil region" evidence="1">
    <location>
        <begin position="362"/>
        <end position="389"/>
    </location>
</feature>
<feature type="compositionally biased region" description="Polar residues" evidence="2">
    <location>
        <begin position="586"/>
        <end position="596"/>
    </location>
</feature>
<dbReference type="Proteomes" id="UP001172102">
    <property type="component" value="Unassembled WGS sequence"/>
</dbReference>
<feature type="region of interest" description="Disordered" evidence="2">
    <location>
        <begin position="1"/>
        <end position="20"/>
    </location>
</feature>
<keyword evidence="4" id="KW-1185">Reference proteome</keyword>
<name>A0AA39ZPZ0_9PEZI</name>
<accession>A0AA39ZPZ0</accession>
<feature type="region of interest" description="Disordered" evidence="2">
    <location>
        <begin position="525"/>
        <end position="545"/>
    </location>
</feature>
<organism evidence="3 4">
    <name type="scientific">Lasiosphaeris hirsuta</name>
    <dbReference type="NCBI Taxonomy" id="260670"/>
    <lineage>
        <taxon>Eukaryota</taxon>
        <taxon>Fungi</taxon>
        <taxon>Dikarya</taxon>
        <taxon>Ascomycota</taxon>
        <taxon>Pezizomycotina</taxon>
        <taxon>Sordariomycetes</taxon>
        <taxon>Sordariomycetidae</taxon>
        <taxon>Sordariales</taxon>
        <taxon>Lasiosphaeriaceae</taxon>
        <taxon>Lasiosphaeris</taxon>
    </lineage>
</organism>
<gene>
    <name evidence="3" type="ORF">B0H67DRAFT_595842</name>
</gene>
<dbReference type="AlphaFoldDB" id="A0AA39ZPZ0"/>
<protein>
    <submittedName>
        <fullName evidence="3">Uncharacterized protein</fullName>
    </submittedName>
</protein>
<reference evidence="3" key="1">
    <citation type="submission" date="2023-06" db="EMBL/GenBank/DDBJ databases">
        <title>Genome-scale phylogeny and comparative genomics of the fungal order Sordariales.</title>
        <authorList>
            <consortium name="Lawrence Berkeley National Laboratory"/>
            <person name="Hensen N."/>
            <person name="Bonometti L."/>
            <person name="Westerberg I."/>
            <person name="Brannstrom I.O."/>
            <person name="Guillou S."/>
            <person name="Cros-Aarteil S."/>
            <person name="Calhoun S."/>
            <person name="Haridas S."/>
            <person name="Kuo A."/>
            <person name="Mondo S."/>
            <person name="Pangilinan J."/>
            <person name="Riley R."/>
            <person name="Labutti K."/>
            <person name="Andreopoulos B."/>
            <person name="Lipzen A."/>
            <person name="Chen C."/>
            <person name="Yanf M."/>
            <person name="Daum C."/>
            <person name="Ng V."/>
            <person name="Clum A."/>
            <person name="Steindorff A."/>
            <person name="Ohm R."/>
            <person name="Martin F."/>
            <person name="Silar P."/>
            <person name="Natvig D."/>
            <person name="Lalanne C."/>
            <person name="Gautier V."/>
            <person name="Ament-Velasquez S.L."/>
            <person name="Kruys A."/>
            <person name="Hutchinson M.I."/>
            <person name="Powell A.J."/>
            <person name="Barry K."/>
            <person name="Miller A.N."/>
            <person name="Grigoriev I.V."/>
            <person name="Debuchy R."/>
            <person name="Gladieux P."/>
            <person name="Thoren M.H."/>
            <person name="Johannesson H."/>
        </authorList>
    </citation>
    <scope>NUCLEOTIDE SEQUENCE</scope>
    <source>
        <strain evidence="3">SMH4607-1</strain>
    </source>
</reference>
<evidence type="ECO:0000256" key="1">
    <source>
        <dbReference type="SAM" id="Coils"/>
    </source>
</evidence>
<evidence type="ECO:0000313" key="3">
    <source>
        <dbReference type="EMBL" id="KAK0701325.1"/>
    </source>
</evidence>
<feature type="compositionally biased region" description="Low complexity" evidence="2">
    <location>
        <begin position="575"/>
        <end position="585"/>
    </location>
</feature>
<comment type="caution">
    <text evidence="3">The sequence shown here is derived from an EMBL/GenBank/DDBJ whole genome shotgun (WGS) entry which is preliminary data.</text>
</comment>
<evidence type="ECO:0000313" key="4">
    <source>
        <dbReference type="Proteomes" id="UP001172102"/>
    </source>
</evidence>
<sequence length="631" mass="70504">MAQHQKKKGNRDRHTRLPRSLSIGEESELEIAIYRTERVLDATDLELQPVTKKVTRLGALPLVRKRGRTYEAAVRQTDALAINVKSAPYQFKLMINVGGVNVANPLRRRGQQMYYVSPLQEWIDGVCIARDRVRQFVALPSGTGHSIANQLKRLEDTGEIEIQVFAPRGIFLDEQNRLRYYKKRPTPIEDTGHGFFVTIRTATRTKHAVYNLKSTDPIWHLKACIQDVLSISGLKQELAFLGKDVSDREWQAQSTNNLLTPVLIDKTLLECGIGKVPNISNSISTSLIHQLTRPQGSSLVLTTAGDDPTKKASARAEGEVIEMLKGIEKARARLCDVKEDLSAAASTYADITATAKTELEKRERICERMRKLKYEMEALKLKKSKAKAKQKLGHVRPKKYKQDIVVRRRMDQSTSDAEDDLEDYDSTSSLYLGGERNGRSRRRAYHQYSSMGAMPAAAAVGAALDASETSVRTINVAPGGRIAQTVERDPDRLIWNNKKPIRVWRVKIVDYDVVRDTSGLLSLPRLKERPQRREGPPSLDKSLDTSGLLSVANSEAKQPSSVPFGVFAGEHTLPPVRPVSTVPTTSKHNGVNGTASRQARVEARAVRARREARQREVEREADSAECQCGCM</sequence>
<feature type="compositionally biased region" description="Basic and acidic residues" evidence="2">
    <location>
        <begin position="525"/>
        <end position="535"/>
    </location>
</feature>
<evidence type="ECO:0000256" key="2">
    <source>
        <dbReference type="SAM" id="MobiDB-lite"/>
    </source>
</evidence>
<proteinExistence type="predicted"/>
<feature type="region of interest" description="Disordered" evidence="2">
    <location>
        <begin position="575"/>
        <end position="606"/>
    </location>
</feature>